<keyword evidence="3" id="KW-1003">Cell membrane</keyword>
<dbReference type="GO" id="GO:0005886">
    <property type="term" value="C:plasma membrane"/>
    <property type="evidence" value="ECO:0007669"/>
    <property type="project" value="UniProtKB-SubCell"/>
</dbReference>
<feature type="transmembrane region" description="Helical" evidence="11">
    <location>
        <begin position="656"/>
        <end position="681"/>
    </location>
</feature>
<gene>
    <name evidence="13" type="ORF">GBK04_21525</name>
</gene>
<dbReference type="Gene3D" id="1.20.1110.10">
    <property type="entry name" value="Calcium-transporting ATPase, transmembrane domain"/>
    <property type="match status" value="1"/>
</dbReference>
<dbReference type="FunFam" id="2.70.150.10:FF:000016">
    <property type="entry name" value="Calcium-transporting P-type ATPase putative"/>
    <property type="match status" value="1"/>
</dbReference>
<feature type="transmembrane region" description="Helical" evidence="11">
    <location>
        <begin position="729"/>
        <end position="750"/>
    </location>
</feature>
<keyword evidence="6" id="KW-0547">Nucleotide-binding</keyword>
<dbReference type="RefSeq" id="WP_152763274.1">
    <property type="nucleotide sequence ID" value="NZ_WHLY01000002.1"/>
</dbReference>
<feature type="domain" description="Cation-transporting P-type ATPase N-terminal" evidence="12">
    <location>
        <begin position="2"/>
        <end position="75"/>
    </location>
</feature>
<dbReference type="Gene3D" id="3.40.1110.10">
    <property type="entry name" value="Calcium-transporting ATPase, cytoplasmic domain N"/>
    <property type="match status" value="1"/>
</dbReference>
<comment type="similarity">
    <text evidence="2">Belongs to the cation transport ATPase (P-type) (TC 3.A.3) family. Type IIA subfamily.</text>
</comment>
<evidence type="ECO:0000313" key="14">
    <source>
        <dbReference type="Proteomes" id="UP000479293"/>
    </source>
</evidence>
<dbReference type="Gene3D" id="2.70.150.10">
    <property type="entry name" value="Calcium-transporting ATPase, cytoplasmic transduction domain A"/>
    <property type="match status" value="1"/>
</dbReference>
<dbReference type="InterPro" id="IPR050510">
    <property type="entry name" value="Cation_transp_ATPase_P-type"/>
</dbReference>
<evidence type="ECO:0000256" key="7">
    <source>
        <dbReference type="ARBA" id="ARBA00022840"/>
    </source>
</evidence>
<dbReference type="InterPro" id="IPR004014">
    <property type="entry name" value="ATPase_P-typ_cation-transptr_N"/>
</dbReference>
<dbReference type="CDD" id="cd02089">
    <property type="entry name" value="P-type_ATPase_Ca_prok"/>
    <property type="match status" value="1"/>
</dbReference>
<sequence>MNYHNATPDEVFKKLTTQKNGLAHEEARKRLEEYGANELEGKSGKSIGRLILNQFLDVMILILLAAAVVSVLVGEATDAIVILVIVVLNAIIGFVQEYRAEKAIEALRSMSAPEALVRRDGTEKKVEAIDLVPGDVVLLEAGNLVPADLRLYEAASLKIEEAALTGESEAVTKKTEAIADEDPPLGDRFNMAYKGTLVKDGRAEGIVVATGMKTEMGRIAQMLDESDSETPLQKRLATFGKQLSLGVVVICALLYGVGLLRGEDPLRMLLTAISLAVAAIPEALPAVVTIALALGAKRMVKQNALIRQLPAVETLGSVTYVCSDKTGTITQNQMTVQEFWQPEEVALPEATELTKEQLLLLCMALNHDVKKDEEGTYLGDPTEIALVEYVRQQESYQEDWATQYPRADEVPFDSTRKRMTTIHEFGDRYLVITKGASEAMDDVSVQEAGPILNRAEQLAHQGMRVISYSYKILDSLPKDHNPDTAESDLDFVGMVAMIDPPREAVQDAIAECFDAGITPVMITGDHPATAKAIATRVGILRKESDKVITGKELANLSPEQFEQEVESIKVYARVSPEQKLNIVTALQKRHQFVAMTGDGVNDAPALKKANIGIAMGITGTDVTKEASHMILLDDNFATILKAVREGRRIYDNIRKFIKYTLTSNAGEIWTIFLAPVLGLPIPLLPIHILWVNLVTDGLPGLALAAEPVEKNTMKRPPHNPRAGIFDRALTVHIGWVGVLIGVICLGTQYLAMELDNPKWRTMVFTVLSLSQLGHALAIRSGTVSLFRQGLGSNWQLTLAVAFTIALQLAVIYVPFLQDLFHTKALAWQEMGICLAVSSIIFWAVEIEKWIKRSRAVI</sequence>
<evidence type="ECO:0000256" key="10">
    <source>
        <dbReference type="ARBA" id="ARBA00023136"/>
    </source>
</evidence>
<dbReference type="GO" id="GO:0005391">
    <property type="term" value="F:P-type sodium:potassium-exchanging transporter activity"/>
    <property type="evidence" value="ECO:0007669"/>
    <property type="project" value="TreeGrafter"/>
</dbReference>
<evidence type="ECO:0000256" key="4">
    <source>
        <dbReference type="ARBA" id="ARBA00022692"/>
    </source>
</evidence>
<dbReference type="InterPro" id="IPR023298">
    <property type="entry name" value="ATPase_P-typ_TM_dom_sf"/>
</dbReference>
<feature type="transmembrane region" description="Helical" evidence="11">
    <location>
        <begin position="79"/>
        <end position="98"/>
    </location>
</feature>
<evidence type="ECO:0000256" key="2">
    <source>
        <dbReference type="ARBA" id="ARBA00005675"/>
    </source>
</evidence>
<evidence type="ECO:0000256" key="5">
    <source>
        <dbReference type="ARBA" id="ARBA00022723"/>
    </source>
</evidence>
<feature type="transmembrane region" description="Helical" evidence="11">
    <location>
        <begin position="243"/>
        <end position="262"/>
    </location>
</feature>
<feature type="transmembrane region" description="Helical" evidence="11">
    <location>
        <begin position="268"/>
        <end position="294"/>
    </location>
</feature>
<reference evidence="13 14" key="1">
    <citation type="submission" date="2019-10" db="EMBL/GenBank/DDBJ databases">
        <title>Draft Genome Sequence of Cytophagaceae sp. SJW1-29.</title>
        <authorList>
            <person name="Choi A."/>
        </authorList>
    </citation>
    <scope>NUCLEOTIDE SEQUENCE [LARGE SCALE GENOMIC DNA]</scope>
    <source>
        <strain evidence="13 14">SJW1-29</strain>
    </source>
</reference>
<dbReference type="Pfam" id="PF00122">
    <property type="entry name" value="E1-E2_ATPase"/>
    <property type="match status" value="1"/>
</dbReference>
<dbReference type="Pfam" id="PF13246">
    <property type="entry name" value="Cation_ATPase"/>
    <property type="match status" value="1"/>
</dbReference>
<dbReference type="FunFam" id="3.40.50.1000:FF:000028">
    <property type="entry name" value="Calcium-transporting P-type ATPase, putative"/>
    <property type="match status" value="1"/>
</dbReference>
<keyword evidence="10 11" id="KW-0472">Membrane</keyword>
<dbReference type="SUPFAM" id="SSF56784">
    <property type="entry name" value="HAD-like"/>
    <property type="match status" value="1"/>
</dbReference>
<dbReference type="SFLD" id="SFLDS00003">
    <property type="entry name" value="Haloacid_Dehalogenase"/>
    <property type="match status" value="1"/>
</dbReference>
<name>A0A7C9BET1_9BACT</name>
<dbReference type="GO" id="GO:0030007">
    <property type="term" value="P:intracellular potassium ion homeostasis"/>
    <property type="evidence" value="ECO:0007669"/>
    <property type="project" value="TreeGrafter"/>
</dbReference>
<dbReference type="GO" id="GO:0006883">
    <property type="term" value="P:intracellular sodium ion homeostasis"/>
    <property type="evidence" value="ECO:0007669"/>
    <property type="project" value="TreeGrafter"/>
</dbReference>
<feature type="transmembrane region" description="Helical" evidence="11">
    <location>
        <begin position="55"/>
        <end position="73"/>
    </location>
</feature>
<dbReference type="PROSITE" id="PS00154">
    <property type="entry name" value="ATPASE_E1_E2"/>
    <property type="match status" value="1"/>
</dbReference>
<evidence type="ECO:0000256" key="6">
    <source>
        <dbReference type="ARBA" id="ARBA00022741"/>
    </source>
</evidence>
<dbReference type="SFLD" id="SFLDF00027">
    <property type="entry name" value="p-type_atpase"/>
    <property type="match status" value="1"/>
</dbReference>
<keyword evidence="7" id="KW-0067">ATP-binding</keyword>
<dbReference type="EMBL" id="WHLY01000002">
    <property type="protein sequence ID" value="MPR35858.1"/>
    <property type="molecule type" value="Genomic_DNA"/>
</dbReference>
<dbReference type="InterPro" id="IPR036412">
    <property type="entry name" value="HAD-like_sf"/>
</dbReference>
<dbReference type="SMART" id="SM00831">
    <property type="entry name" value="Cation_ATPase_N"/>
    <property type="match status" value="1"/>
</dbReference>
<protein>
    <submittedName>
        <fullName evidence="13">HAD-IC family P-type ATPase</fullName>
    </submittedName>
</protein>
<dbReference type="InterPro" id="IPR001757">
    <property type="entry name" value="P_typ_ATPase"/>
</dbReference>
<dbReference type="GO" id="GO:1902600">
    <property type="term" value="P:proton transmembrane transport"/>
    <property type="evidence" value="ECO:0007669"/>
    <property type="project" value="TreeGrafter"/>
</dbReference>
<dbReference type="GO" id="GO:0016887">
    <property type="term" value="F:ATP hydrolysis activity"/>
    <property type="evidence" value="ECO:0007669"/>
    <property type="project" value="InterPro"/>
</dbReference>
<feature type="transmembrane region" description="Helical" evidence="11">
    <location>
        <begin position="794"/>
        <end position="813"/>
    </location>
</feature>
<evidence type="ECO:0000256" key="1">
    <source>
        <dbReference type="ARBA" id="ARBA00004651"/>
    </source>
</evidence>
<dbReference type="InterPro" id="IPR023299">
    <property type="entry name" value="ATPase_P-typ_cyto_dom_N"/>
</dbReference>
<dbReference type="PANTHER" id="PTHR43294">
    <property type="entry name" value="SODIUM/POTASSIUM-TRANSPORTING ATPASE SUBUNIT ALPHA"/>
    <property type="match status" value="1"/>
</dbReference>
<keyword evidence="8" id="KW-1278">Translocase</keyword>
<dbReference type="PRINTS" id="PR00119">
    <property type="entry name" value="CATATPASE"/>
</dbReference>
<keyword evidence="5" id="KW-0479">Metal-binding</keyword>
<dbReference type="NCBIfam" id="TIGR01494">
    <property type="entry name" value="ATPase_P-type"/>
    <property type="match status" value="3"/>
</dbReference>
<comment type="caution">
    <text evidence="13">The sequence shown here is derived from an EMBL/GenBank/DDBJ whole genome shotgun (WGS) entry which is preliminary data.</text>
</comment>
<dbReference type="Proteomes" id="UP000479293">
    <property type="component" value="Unassembled WGS sequence"/>
</dbReference>
<dbReference type="Pfam" id="PF00690">
    <property type="entry name" value="Cation_ATPase_N"/>
    <property type="match status" value="1"/>
</dbReference>
<dbReference type="PRINTS" id="PR00120">
    <property type="entry name" value="HATPASE"/>
</dbReference>
<evidence type="ECO:0000313" key="13">
    <source>
        <dbReference type="EMBL" id="MPR35858.1"/>
    </source>
</evidence>
<dbReference type="AlphaFoldDB" id="A0A7C9BET1"/>
<evidence type="ECO:0000259" key="12">
    <source>
        <dbReference type="SMART" id="SM00831"/>
    </source>
</evidence>
<feature type="transmembrane region" description="Helical" evidence="11">
    <location>
        <begin position="825"/>
        <end position="844"/>
    </location>
</feature>
<keyword evidence="4 11" id="KW-0812">Transmembrane</keyword>
<dbReference type="PANTHER" id="PTHR43294:SF21">
    <property type="entry name" value="CATION TRANSPORTING ATPASE"/>
    <property type="match status" value="1"/>
</dbReference>
<dbReference type="SFLD" id="SFLDG00002">
    <property type="entry name" value="C1.7:_P-type_atpase_like"/>
    <property type="match status" value="1"/>
</dbReference>
<dbReference type="SUPFAM" id="SSF81665">
    <property type="entry name" value="Calcium ATPase, transmembrane domain M"/>
    <property type="match status" value="1"/>
</dbReference>
<evidence type="ECO:0000256" key="11">
    <source>
        <dbReference type="SAM" id="Phobius"/>
    </source>
</evidence>
<evidence type="ECO:0000256" key="3">
    <source>
        <dbReference type="ARBA" id="ARBA00022475"/>
    </source>
</evidence>
<keyword evidence="9 11" id="KW-1133">Transmembrane helix</keyword>
<dbReference type="GO" id="GO:1990573">
    <property type="term" value="P:potassium ion import across plasma membrane"/>
    <property type="evidence" value="ECO:0007669"/>
    <property type="project" value="TreeGrafter"/>
</dbReference>
<dbReference type="InterPro" id="IPR023214">
    <property type="entry name" value="HAD_sf"/>
</dbReference>
<evidence type="ECO:0000256" key="9">
    <source>
        <dbReference type="ARBA" id="ARBA00022989"/>
    </source>
</evidence>
<dbReference type="InterPro" id="IPR008250">
    <property type="entry name" value="ATPase_P-typ_transduc_dom_A_sf"/>
</dbReference>
<dbReference type="InterPro" id="IPR006068">
    <property type="entry name" value="ATPase_P-typ_cation-transptr_C"/>
</dbReference>
<organism evidence="13 14">
    <name type="scientific">Salmonirosea aquatica</name>
    <dbReference type="NCBI Taxonomy" id="2654236"/>
    <lineage>
        <taxon>Bacteria</taxon>
        <taxon>Pseudomonadati</taxon>
        <taxon>Bacteroidota</taxon>
        <taxon>Cytophagia</taxon>
        <taxon>Cytophagales</taxon>
        <taxon>Spirosomataceae</taxon>
        <taxon>Salmonirosea</taxon>
    </lineage>
</organism>
<evidence type="ECO:0000256" key="8">
    <source>
        <dbReference type="ARBA" id="ARBA00022967"/>
    </source>
</evidence>
<comment type="subcellular location">
    <subcellularLocation>
        <location evidence="1">Cell membrane</location>
        <topology evidence="1">Multi-pass membrane protein</topology>
    </subcellularLocation>
</comment>
<keyword evidence="14" id="KW-1185">Reference proteome</keyword>
<dbReference type="InterPro" id="IPR044492">
    <property type="entry name" value="P_typ_ATPase_HD_dom"/>
</dbReference>
<accession>A0A7C9BET1</accession>
<dbReference type="GO" id="GO:0046872">
    <property type="term" value="F:metal ion binding"/>
    <property type="evidence" value="ECO:0007669"/>
    <property type="project" value="UniProtKB-KW"/>
</dbReference>
<dbReference type="Gene3D" id="3.40.50.1000">
    <property type="entry name" value="HAD superfamily/HAD-like"/>
    <property type="match status" value="1"/>
</dbReference>
<dbReference type="Pfam" id="PF00689">
    <property type="entry name" value="Cation_ATPase_C"/>
    <property type="match status" value="1"/>
</dbReference>
<dbReference type="GO" id="GO:0005524">
    <property type="term" value="F:ATP binding"/>
    <property type="evidence" value="ECO:0007669"/>
    <property type="project" value="UniProtKB-KW"/>
</dbReference>
<dbReference type="InterPro" id="IPR018303">
    <property type="entry name" value="ATPase_P-typ_P_site"/>
</dbReference>
<proteinExistence type="inferred from homology"/>
<dbReference type="SUPFAM" id="SSF81653">
    <property type="entry name" value="Calcium ATPase, transduction domain A"/>
    <property type="match status" value="1"/>
</dbReference>
<dbReference type="InterPro" id="IPR059000">
    <property type="entry name" value="ATPase_P-type_domA"/>
</dbReference>
<dbReference type="GO" id="GO:0036376">
    <property type="term" value="P:sodium ion export across plasma membrane"/>
    <property type="evidence" value="ECO:0007669"/>
    <property type="project" value="TreeGrafter"/>
</dbReference>
<dbReference type="SUPFAM" id="SSF81660">
    <property type="entry name" value="Metal cation-transporting ATPase, ATP-binding domain N"/>
    <property type="match status" value="1"/>
</dbReference>